<evidence type="ECO:0000313" key="3">
    <source>
        <dbReference type="Proteomes" id="UP000030185"/>
    </source>
</evidence>
<dbReference type="InterPro" id="IPR051396">
    <property type="entry name" value="Bact_Antivir_Def_Nuclease"/>
</dbReference>
<dbReference type="Gene3D" id="3.40.50.300">
    <property type="entry name" value="P-loop containing nucleotide triphosphate hydrolases"/>
    <property type="match status" value="1"/>
</dbReference>
<dbReference type="STRING" id="153721.MYP_2795"/>
<comment type="caution">
    <text evidence="2">The sequence shown here is derived from an EMBL/GenBank/DDBJ whole genome shotgun (WGS) entry which is preliminary data.</text>
</comment>
<feature type="domain" description="ATPase AAA-type core" evidence="1">
    <location>
        <begin position="28"/>
        <end position="323"/>
    </location>
</feature>
<sequence>MSRIRVKNFGPIKEGYQENDGWMDIKKVTTFIGNQGSGKSTVAKLISTFMWIEKALYRGDFTNDPSNYSDIFSFKRLGYHRLQNYFQYTQGSESILEFEGVSFNIRYESGDLSIEKIDKKHYELPQIMYVPAERNFISYVESPKELKLSSESLTEFLTEFNRAKDALNGFTRLPINDVGIEYDDFSDRIELKGRGFSVDLTEASSGFQSLVPLYIVSQFLANRVRKKGNNSKEPMSSEELERFKKGIEEIYTNEDFSEEQKRAAISVLTSRFNKTAFINIVEEPEQNLFPASQWQMLQSLLKFNNMSPGNKLIMTTHSPYIINFLSIAIQGFELKRKIEQSGKSDKLLSRLKNVISLDALIPSEDSVVYQLDEHKGTIQKLSSPEGIPSDRNYLNDMLREGNILFDTLLEIEEEI</sequence>
<dbReference type="SUPFAM" id="SSF52540">
    <property type="entry name" value="P-loop containing nucleoside triphosphate hydrolases"/>
    <property type="match status" value="1"/>
</dbReference>
<evidence type="ECO:0000313" key="2">
    <source>
        <dbReference type="EMBL" id="GAL85566.1"/>
    </source>
</evidence>
<dbReference type="InterPro" id="IPR003959">
    <property type="entry name" value="ATPase_AAA_core"/>
</dbReference>
<dbReference type="InterPro" id="IPR027417">
    <property type="entry name" value="P-loop_NTPase"/>
</dbReference>
<dbReference type="Proteomes" id="UP000030185">
    <property type="component" value="Unassembled WGS sequence"/>
</dbReference>
<dbReference type="PANTHER" id="PTHR43581:SF4">
    <property type="entry name" value="ATP_GTP PHOSPHATASE"/>
    <property type="match status" value="1"/>
</dbReference>
<protein>
    <submittedName>
        <fullName evidence="2">ATPase AAA</fullName>
    </submittedName>
</protein>
<dbReference type="RefSeq" id="WP_045464324.1">
    <property type="nucleotide sequence ID" value="NZ_BBLT01000005.1"/>
</dbReference>
<accession>A0A098LF20</accession>
<name>A0A098LF20_9BACT</name>
<dbReference type="OrthoDB" id="1098190at2"/>
<dbReference type="eggNOG" id="COG3950">
    <property type="taxonomic scope" value="Bacteria"/>
</dbReference>
<dbReference type="Pfam" id="PF13304">
    <property type="entry name" value="AAA_21"/>
    <property type="match status" value="1"/>
</dbReference>
<dbReference type="PANTHER" id="PTHR43581">
    <property type="entry name" value="ATP/GTP PHOSPHATASE"/>
    <property type="match status" value="1"/>
</dbReference>
<proteinExistence type="predicted"/>
<organism evidence="2 3">
    <name type="scientific">Sporocytophaga myxococcoides</name>
    <dbReference type="NCBI Taxonomy" id="153721"/>
    <lineage>
        <taxon>Bacteria</taxon>
        <taxon>Pseudomonadati</taxon>
        <taxon>Bacteroidota</taxon>
        <taxon>Cytophagia</taxon>
        <taxon>Cytophagales</taxon>
        <taxon>Cytophagaceae</taxon>
        <taxon>Sporocytophaga</taxon>
    </lineage>
</organism>
<dbReference type="AlphaFoldDB" id="A0A098LF20"/>
<reference evidence="2 3" key="1">
    <citation type="submission" date="2014-09" db="EMBL/GenBank/DDBJ databases">
        <title>Sporocytophaga myxococcoides PG-01 genome sequencing.</title>
        <authorList>
            <person name="Liu L."/>
            <person name="Gao P.J."/>
            <person name="Chen G.J."/>
            <person name="Wang L.S."/>
        </authorList>
    </citation>
    <scope>NUCLEOTIDE SEQUENCE [LARGE SCALE GENOMIC DNA]</scope>
    <source>
        <strain evidence="2 3">PG-01</strain>
    </source>
</reference>
<gene>
    <name evidence="2" type="ORF">MYP_2795</name>
</gene>
<keyword evidence="3" id="KW-1185">Reference proteome</keyword>
<evidence type="ECO:0000259" key="1">
    <source>
        <dbReference type="Pfam" id="PF13304"/>
    </source>
</evidence>
<dbReference type="EMBL" id="BBLT01000005">
    <property type="protein sequence ID" value="GAL85566.1"/>
    <property type="molecule type" value="Genomic_DNA"/>
</dbReference>